<accession>A0A8J8Y3M4</accession>
<evidence type="ECO:0000313" key="1">
    <source>
        <dbReference type="EMBL" id="EEE60842.1"/>
    </source>
</evidence>
<dbReference type="AlphaFoldDB" id="A0A8J8Y3M4"/>
<dbReference type="EMBL" id="CM000141">
    <property type="protein sequence ID" value="EEE60842.1"/>
    <property type="molecule type" value="Genomic_DNA"/>
</dbReference>
<organism evidence="1">
    <name type="scientific">Oryza sativa subsp. japonica</name>
    <name type="common">Rice</name>
    <dbReference type="NCBI Taxonomy" id="39947"/>
    <lineage>
        <taxon>Eukaryota</taxon>
        <taxon>Viridiplantae</taxon>
        <taxon>Streptophyta</taxon>
        <taxon>Embryophyta</taxon>
        <taxon>Tracheophyta</taxon>
        <taxon>Spermatophyta</taxon>
        <taxon>Magnoliopsida</taxon>
        <taxon>Liliopsida</taxon>
        <taxon>Poales</taxon>
        <taxon>Poaceae</taxon>
        <taxon>BOP clade</taxon>
        <taxon>Oryzoideae</taxon>
        <taxon>Oryzeae</taxon>
        <taxon>Oryzinae</taxon>
        <taxon>Oryza</taxon>
        <taxon>Oryza sativa</taxon>
    </lineage>
</organism>
<proteinExistence type="predicted"/>
<name>A0A8J8Y3M4_ORYSJ</name>
<protein>
    <submittedName>
        <fullName evidence="1">Uncharacterized protein</fullName>
    </submittedName>
</protein>
<gene>
    <name evidence="1" type="ORF">OsJ_14467</name>
</gene>
<reference evidence="1" key="1">
    <citation type="journal article" date="2005" name="PLoS Biol.">
        <title>The genomes of Oryza sativa: a history of duplications.</title>
        <authorList>
            <person name="Yu J."/>
            <person name="Wang J."/>
            <person name="Lin W."/>
            <person name="Li S."/>
            <person name="Li H."/>
            <person name="Zhou J."/>
            <person name="Ni P."/>
            <person name="Dong W."/>
            <person name="Hu S."/>
            <person name="Zeng C."/>
            <person name="Zhang J."/>
            <person name="Zhang Y."/>
            <person name="Li R."/>
            <person name="Xu Z."/>
            <person name="Li S."/>
            <person name="Li X."/>
            <person name="Zheng H."/>
            <person name="Cong L."/>
            <person name="Lin L."/>
            <person name="Yin J."/>
            <person name="Geng J."/>
            <person name="Li G."/>
            <person name="Shi J."/>
            <person name="Liu J."/>
            <person name="Lv H."/>
            <person name="Li J."/>
            <person name="Wang J."/>
            <person name="Deng Y."/>
            <person name="Ran L."/>
            <person name="Shi X."/>
            <person name="Wang X."/>
            <person name="Wu Q."/>
            <person name="Li C."/>
            <person name="Ren X."/>
            <person name="Wang J."/>
            <person name="Wang X."/>
            <person name="Li D."/>
            <person name="Liu D."/>
            <person name="Zhang X."/>
            <person name="Ji Z."/>
            <person name="Zhao W."/>
            <person name="Sun Y."/>
            <person name="Zhang Z."/>
            <person name="Bao J."/>
            <person name="Han Y."/>
            <person name="Dong L."/>
            <person name="Ji J."/>
            <person name="Chen P."/>
            <person name="Wu S."/>
            <person name="Liu J."/>
            <person name="Xiao Y."/>
            <person name="Bu D."/>
            <person name="Tan J."/>
            <person name="Yang L."/>
            <person name="Ye C."/>
            <person name="Zhang J."/>
            <person name="Xu J."/>
            <person name="Zhou Y."/>
            <person name="Yu Y."/>
            <person name="Zhang B."/>
            <person name="Zhuang S."/>
            <person name="Wei H."/>
            <person name="Liu B."/>
            <person name="Lei M."/>
            <person name="Yu H."/>
            <person name="Li Y."/>
            <person name="Xu H."/>
            <person name="Wei S."/>
            <person name="He X."/>
            <person name="Fang L."/>
            <person name="Zhang Z."/>
            <person name="Zhang Y."/>
            <person name="Huang X."/>
            <person name="Su Z."/>
            <person name="Tong W."/>
            <person name="Li J."/>
            <person name="Tong Z."/>
            <person name="Li S."/>
            <person name="Ye J."/>
            <person name="Wang L."/>
            <person name="Fang L."/>
            <person name="Lei T."/>
            <person name="Chen C."/>
            <person name="Chen H."/>
            <person name="Xu Z."/>
            <person name="Li H."/>
            <person name="Huang H."/>
            <person name="Zhang F."/>
            <person name="Xu H."/>
            <person name="Li N."/>
            <person name="Zhao C."/>
            <person name="Li S."/>
            <person name="Dong L."/>
            <person name="Huang Y."/>
            <person name="Li L."/>
            <person name="Xi Y."/>
            <person name="Qi Q."/>
            <person name="Li W."/>
            <person name="Zhang B."/>
            <person name="Hu W."/>
            <person name="Zhang Y."/>
            <person name="Tian X."/>
            <person name="Jiao Y."/>
            <person name="Liang X."/>
            <person name="Jin J."/>
            <person name="Gao L."/>
            <person name="Zheng W."/>
            <person name="Hao B."/>
            <person name="Liu S."/>
            <person name="Wang W."/>
            <person name="Yuan L."/>
            <person name="Cao M."/>
            <person name="McDermott J."/>
            <person name="Samudrala R."/>
            <person name="Wang J."/>
            <person name="Wong G.K."/>
            <person name="Yang H."/>
        </authorList>
    </citation>
    <scope>NUCLEOTIDE SEQUENCE [LARGE SCALE GENOMIC DNA]</scope>
</reference>
<reference evidence="1" key="2">
    <citation type="submission" date="2008-12" db="EMBL/GenBank/DDBJ databases">
        <title>Improved gene annotation of the rice (Oryza sativa) genomes.</title>
        <authorList>
            <person name="Wang J."/>
            <person name="Li R."/>
            <person name="Fan W."/>
            <person name="Huang Q."/>
            <person name="Zhang J."/>
            <person name="Zhou Y."/>
            <person name="Hu Y."/>
            <person name="Zi S."/>
            <person name="Li J."/>
            <person name="Ni P."/>
            <person name="Zheng H."/>
            <person name="Zhang Y."/>
            <person name="Zhao M."/>
            <person name="Hao Q."/>
            <person name="McDermott J."/>
            <person name="Samudrala R."/>
            <person name="Kristiansen K."/>
            <person name="Wong G.K.-S."/>
        </authorList>
    </citation>
    <scope>NUCLEOTIDE SEQUENCE</scope>
</reference>
<dbReference type="Proteomes" id="UP000007752">
    <property type="component" value="Chromosome 4"/>
</dbReference>
<sequence length="83" mass="8712">MRARQRPITAVAGLEAADLAARSRFFPSLLLSRAAIPEPTAHFPARPGLSKARSRCSRTLLPEHVTVANAVAAPAVTGNVVGK</sequence>